<reference evidence="3" key="1">
    <citation type="journal article" date="2023" name="bioRxiv">
        <title>Improved chromosome-level genome assembly for marigold (Tagetes erecta).</title>
        <authorList>
            <person name="Jiang F."/>
            <person name="Yuan L."/>
            <person name="Wang S."/>
            <person name="Wang H."/>
            <person name="Xu D."/>
            <person name="Wang A."/>
            <person name="Fan W."/>
        </authorList>
    </citation>
    <scope>NUCLEOTIDE SEQUENCE</scope>
    <source>
        <strain evidence="3">WSJ</strain>
        <tissue evidence="3">Leaf</tissue>
    </source>
</reference>
<dbReference type="InterPro" id="IPR004312">
    <property type="entry name" value="ATHILA_Orf1_C"/>
</dbReference>
<dbReference type="Pfam" id="PF03078">
    <property type="entry name" value="ATHILA"/>
    <property type="match status" value="1"/>
</dbReference>
<feature type="compositionally biased region" description="Acidic residues" evidence="1">
    <location>
        <begin position="311"/>
        <end position="324"/>
    </location>
</feature>
<accession>A0AAD8NJ31</accession>
<name>A0AAD8NJ31_TARER</name>
<organism evidence="3 4">
    <name type="scientific">Tagetes erecta</name>
    <name type="common">African marigold</name>
    <dbReference type="NCBI Taxonomy" id="13708"/>
    <lineage>
        <taxon>Eukaryota</taxon>
        <taxon>Viridiplantae</taxon>
        <taxon>Streptophyta</taxon>
        <taxon>Embryophyta</taxon>
        <taxon>Tracheophyta</taxon>
        <taxon>Spermatophyta</taxon>
        <taxon>Magnoliopsida</taxon>
        <taxon>eudicotyledons</taxon>
        <taxon>Gunneridae</taxon>
        <taxon>Pentapetalae</taxon>
        <taxon>asterids</taxon>
        <taxon>campanulids</taxon>
        <taxon>Asterales</taxon>
        <taxon>Asteraceae</taxon>
        <taxon>Asteroideae</taxon>
        <taxon>Heliantheae alliance</taxon>
        <taxon>Tageteae</taxon>
        <taxon>Tagetes</taxon>
    </lineage>
</organism>
<gene>
    <name evidence="3" type="ORF">QVD17_38048</name>
</gene>
<protein>
    <recommendedName>
        <fullName evidence="2">Arabidopsis retrotransposon Orf1 C-terminal domain-containing protein</fullName>
    </recommendedName>
</protein>
<comment type="caution">
    <text evidence="3">The sequence shown here is derived from an EMBL/GenBank/DDBJ whole genome shotgun (WGS) entry which is preliminary data.</text>
</comment>
<feature type="domain" description="Arabidopsis retrotransposon Orf1 C-terminal" evidence="2">
    <location>
        <begin position="3"/>
        <end position="63"/>
    </location>
</feature>
<feature type="region of interest" description="Disordered" evidence="1">
    <location>
        <begin position="148"/>
        <end position="177"/>
    </location>
</feature>
<dbReference type="AlphaFoldDB" id="A0AAD8NJ31"/>
<keyword evidence="4" id="KW-1185">Reference proteome</keyword>
<feature type="region of interest" description="Disordered" evidence="1">
    <location>
        <begin position="275"/>
        <end position="324"/>
    </location>
</feature>
<evidence type="ECO:0000313" key="4">
    <source>
        <dbReference type="Proteomes" id="UP001229421"/>
    </source>
</evidence>
<evidence type="ECO:0000256" key="1">
    <source>
        <dbReference type="SAM" id="MobiDB-lite"/>
    </source>
</evidence>
<evidence type="ECO:0000313" key="3">
    <source>
        <dbReference type="EMBL" id="KAK1411499.1"/>
    </source>
</evidence>
<proteinExistence type="predicted"/>
<sequence>MVKEDLAGFWRTISNAPWSGNLVNSDIRDPVLRYLHKVLTTTFVGRGSGENKVNWKDLCCLMYMVEKRPMNWASILAMCFHRQRRGGPRSALDMGPYITVIAENLGVFERYRRDLLTVGPPVSVVSIQDLRLMGVLSQYDPVQWAYTREGPQEQPPPDSDAARSMQSAIPSRYQRPLHRSERVAPVHPLREPRPEVLTLDSLYNRMDTGFNFLQGYVSEQIGEVRQTMRESFDRQNQGLTYMMEQMNIRVPEYYSQYQHQNVNTANYAQQQNMGNSSFHQQSNMGSSSYYQHQQYMPGSGGWDSAQPYQTFEEEDDEDDEEDDE</sequence>
<feature type="compositionally biased region" description="Polar residues" evidence="1">
    <location>
        <begin position="275"/>
        <end position="296"/>
    </location>
</feature>
<dbReference type="Proteomes" id="UP001229421">
    <property type="component" value="Unassembled WGS sequence"/>
</dbReference>
<dbReference type="EMBL" id="JAUHHV010000010">
    <property type="protein sequence ID" value="KAK1411499.1"/>
    <property type="molecule type" value="Genomic_DNA"/>
</dbReference>
<evidence type="ECO:0000259" key="2">
    <source>
        <dbReference type="Pfam" id="PF03078"/>
    </source>
</evidence>